<dbReference type="InterPro" id="IPR010774">
    <property type="entry name" value="YbcO"/>
</dbReference>
<evidence type="ECO:0000313" key="2">
    <source>
        <dbReference type="Proteomes" id="UP000321323"/>
    </source>
</evidence>
<dbReference type="Proteomes" id="UP000321323">
    <property type="component" value="Chromosome"/>
</dbReference>
<name>A0ABZ1UUP2_9BURK</name>
<organism evidence="1 2">
    <name type="scientific">[Empedobacter] haloabium</name>
    <dbReference type="NCBI Taxonomy" id="592317"/>
    <lineage>
        <taxon>Bacteria</taxon>
        <taxon>Pseudomonadati</taxon>
        <taxon>Pseudomonadota</taxon>
        <taxon>Betaproteobacteria</taxon>
        <taxon>Burkholderiales</taxon>
        <taxon>Oxalobacteraceae</taxon>
        <taxon>Telluria group</taxon>
        <taxon>Telluria group incertae sedis</taxon>
    </lineage>
</organism>
<dbReference type="Gene3D" id="3.30.50.20">
    <property type="entry name" value="prophage-derive protein ybcO"/>
    <property type="match status" value="1"/>
</dbReference>
<sequence>MTLPTLVRRQPLRRTAFKRNTKPLADVRARAIKSSRPKMTPIRRAARGQDCTLQLLGVCNGDPATVVLCHSNSLADGKGFGLKAPDTAACFGCSDCHDVLDGRRPRPEGMTYDQVQDYFRHAVQRTHEVLRAKGLLA</sequence>
<dbReference type="Pfam" id="PF07102">
    <property type="entry name" value="YbcO"/>
    <property type="match status" value="1"/>
</dbReference>
<reference evidence="1 2" key="1">
    <citation type="journal article" date="2019" name="Int. J. Syst. Evol. Microbiol.">
        <title>The Draft Whole-Genome Sequence of the Antibiotic Producer Empedobacter haloabium ATCC 31962 Provides Indications for Its Taxonomic Reclassification.</title>
        <authorList>
            <person name="Miess H."/>
            <person name="Arlt P."/>
            <person name="Apel A.K."/>
            <person name="Weber T."/>
            <person name="Nieselt K."/>
            <person name="Hanssen F."/>
            <person name="Czemmel S."/>
            <person name="Nahnsen S."/>
            <person name="Gross H."/>
        </authorList>
    </citation>
    <scope>NUCLEOTIDE SEQUENCE [LARGE SCALE GENOMIC DNA]</scope>
    <source>
        <strain evidence="1 2">ATCC 31962</strain>
    </source>
</reference>
<gene>
    <name evidence="1" type="ORF">E7V67_011485</name>
</gene>
<keyword evidence="2" id="KW-1185">Reference proteome</keyword>
<evidence type="ECO:0000313" key="1">
    <source>
        <dbReference type="EMBL" id="WUR15691.1"/>
    </source>
</evidence>
<proteinExistence type="predicted"/>
<dbReference type="EMBL" id="CP136508">
    <property type="protein sequence ID" value="WUR15691.1"/>
    <property type="molecule type" value="Genomic_DNA"/>
</dbReference>
<protein>
    <submittedName>
        <fullName evidence="1">Nuclease domain-containing protein</fullName>
    </submittedName>
</protein>
<accession>A0ABZ1UUP2</accession>